<name>A0A0E3RCE9_METMZ</name>
<evidence type="ECO:0000313" key="1">
    <source>
        <dbReference type="EMBL" id="AKB61725.1"/>
    </source>
</evidence>
<dbReference type="PATRIC" id="fig|1434115.4.peg.2215"/>
<sequence>MVLCDLCEADTLYTESPLSCCLIGIRHCKWPEIRSFAFYKQNMLLTTGNYSSGQYLLVLMNHELNQANYSAEKFRLK</sequence>
<evidence type="ECO:0000313" key="2">
    <source>
        <dbReference type="Proteomes" id="UP000033116"/>
    </source>
</evidence>
<protein>
    <submittedName>
        <fullName evidence="1">Uncharacterized protein</fullName>
    </submittedName>
</protein>
<dbReference type="HOGENOM" id="CLU_2629767_0_0_2"/>
<dbReference type="EMBL" id="CP009511">
    <property type="protein sequence ID" value="AKB61725.1"/>
    <property type="molecule type" value="Genomic_DNA"/>
</dbReference>
<gene>
    <name evidence="1" type="ORF">MSMAP_1740</name>
</gene>
<organism evidence="1 2">
    <name type="scientific">Methanosarcina mazei SarPi</name>
    <dbReference type="NCBI Taxonomy" id="1434115"/>
    <lineage>
        <taxon>Archaea</taxon>
        <taxon>Methanobacteriati</taxon>
        <taxon>Methanobacteriota</taxon>
        <taxon>Stenosarchaea group</taxon>
        <taxon>Methanomicrobia</taxon>
        <taxon>Methanosarcinales</taxon>
        <taxon>Methanosarcinaceae</taxon>
        <taxon>Methanosarcina</taxon>
    </lineage>
</organism>
<dbReference type="Proteomes" id="UP000033116">
    <property type="component" value="Chromosome"/>
</dbReference>
<proteinExistence type="predicted"/>
<reference evidence="1 2" key="1">
    <citation type="submission" date="2014-07" db="EMBL/GenBank/DDBJ databases">
        <title>Methanogenic archaea and the global carbon cycle.</title>
        <authorList>
            <person name="Henriksen J.R."/>
            <person name="Luke J."/>
            <person name="Reinhart S."/>
            <person name="Benedict M.N."/>
            <person name="Youngblut N.D."/>
            <person name="Metcalf M.E."/>
            <person name="Whitaker R.J."/>
            <person name="Metcalf W.W."/>
        </authorList>
    </citation>
    <scope>NUCLEOTIDE SEQUENCE [LARGE SCALE GENOMIC DNA]</scope>
    <source>
        <strain evidence="1 2">SarPi</strain>
    </source>
</reference>
<dbReference type="AlphaFoldDB" id="A0A0E3RCE9"/>
<accession>A0A0E3RCE9</accession>